<keyword evidence="4" id="KW-0472">Membrane</keyword>
<dbReference type="Pfam" id="PF13807">
    <property type="entry name" value="GNVR"/>
    <property type="match status" value="1"/>
</dbReference>
<dbReference type="Gene3D" id="3.40.50.300">
    <property type="entry name" value="P-loop containing nucleotide triphosphate hydrolases"/>
    <property type="match status" value="1"/>
</dbReference>
<reference evidence="7" key="2">
    <citation type="submission" date="2020-09" db="EMBL/GenBank/DDBJ databases">
        <authorList>
            <person name="Sun Q."/>
            <person name="Zhou Y."/>
        </authorList>
    </citation>
    <scope>NUCLEOTIDE SEQUENCE</scope>
    <source>
        <strain evidence="7">CGMCC 1.15367</strain>
    </source>
</reference>
<dbReference type="Proteomes" id="UP000644699">
    <property type="component" value="Unassembled WGS sequence"/>
</dbReference>
<evidence type="ECO:0000256" key="3">
    <source>
        <dbReference type="SAM" id="Coils"/>
    </source>
</evidence>
<reference evidence="7" key="1">
    <citation type="journal article" date="2014" name="Int. J. Syst. Evol. Microbiol.">
        <title>Complete genome sequence of Corynebacterium casei LMG S-19264T (=DSM 44701T), isolated from a smear-ripened cheese.</title>
        <authorList>
            <consortium name="US DOE Joint Genome Institute (JGI-PGF)"/>
            <person name="Walter F."/>
            <person name="Albersmeier A."/>
            <person name="Kalinowski J."/>
            <person name="Ruckert C."/>
        </authorList>
    </citation>
    <scope>NUCLEOTIDE SEQUENCE</scope>
    <source>
        <strain evidence="7">CGMCC 1.15367</strain>
    </source>
</reference>
<evidence type="ECO:0000313" key="8">
    <source>
        <dbReference type="Proteomes" id="UP000644699"/>
    </source>
</evidence>
<feature type="domain" description="CobQ/CobB/MinD/ParA nucleotide binding" evidence="5">
    <location>
        <begin position="552"/>
        <end position="664"/>
    </location>
</feature>
<dbReference type="SUPFAM" id="SSF52540">
    <property type="entry name" value="P-loop containing nucleoside triphosphate hydrolases"/>
    <property type="match status" value="1"/>
</dbReference>
<dbReference type="GO" id="GO:0004713">
    <property type="term" value="F:protein tyrosine kinase activity"/>
    <property type="evidence" value="ECO:0007669"/>
    <property type="project" value="TreeGrafter"/>
</dbReference>
<gene>
    <name evidence="7" type="ORF">GCM10011390_13280</name>
</gene>
<dbReference type="GO" id="GO:0005886">
    <property type="term" value="C:plasma membrane"/>
    <property type="evidence" value="ECO:0007669"/>
    <property type="project" value="TreeGrafter"/>
</dbReference>
<dbReference type="InterPro" id="IPR002586">
    <property type="entry name" value="CobQ/CobB/MinD/ParA_Nub-bd_dom"/>
</dbReference>
<evidence type="ECO:0000259" key="5">
    <source>
        <dbReference type="Pfam" id="PF01656"/>
    </source>
</evidence>
<dbReference type="InterPro" id="IPR027417">
    <property type="entry name" value="P-loop_NTPase"/>
</dbReference>
<dbReference type="RefSeq" id="WP_188907470.1">
    <property type="nucleotide sequence ID" value="NZ_BMIQ01000002.1"/>
</dbReference>
<keyword evidence="4" id="KW-1133">Transmembrane helix</keyword>
<dbReference type="InterPro" id="IPR050445">
    <property type="entry name" value="Bact_polysacc_biosynth/exp"/>
</dbReference>
<feature type="domain" description="Tyrosine-protein kinase G-rich" evidence="6">
    <location>
        <begin position="400"/>
        <end position="473"/>
    </location>
</feature>
<dbReference type="InterPro" id="IPR005702">
    <property type="entry name" value="Wzc-like_C"/>
</dbReference>
<feature type="transmembrane region" description="Helical" evidence="4">
    <location>
        <begin position="36"/>
        <end position="56"/>
    </location>
</feature>
<accession>A0A916ZGS2</accession>
<evidence type="ECO:0000313" key="7">
    <source>
        <dbReference type="EMBL" id="GGD95875.1"/>
    </source>
</evidence>
<keyword evidence="3" id="KW-0175">Coiled coil</keyword>
<name>A0A916ZGS2_9HYPH</name>
<dbReference type="PANTHER" id="PTHR32309:SF13">
    <property type="entry name" value="FERRIC ENTEROBACTIN TRANSPORT PROTEIN FEPE"/>
    <property type="match status" value="1"/>
</dbReference>
<evidence type="ECO:0000259" key="6">
    <source>
        <dbReference type="Pfam" id="PF13807"/>
    </source>
</evidence>
<proteinExistence type="predicted"/>
<dbReference type="InterPro" id="IPR032807">
    <property type="entry name" value="GNVR"/>
</dbReference>
<dbReference type="EMBL" id="BMIQ01000002">
    <property type="protein sequence ID" value="GGD95875.1"/>
    <property type="molecule type" value="Genomic_DNA"/>
</dbReference>
<evidence type="ECO:0000256" key="1">
    <source>
        <dbReference type="ARBA" id="ARBA00022741"/>
    </source>
</evidence>
<protein>
    <submittedName>
        <fullName evidence="7">Chain-length determining protein</fullName>
    </submittedName>
</protein>
<keyword evidence="4" id="KW-0812">Transmembrane</keyword>
<keyword evidence="2" id="KW-0067">ATP-binding</keyword>
<feature type="coiled-coil region" evidence="3">
    <location>
        <begin position="309"/>
        <end position="372"/>
    </location>
</feature>
<sequence>MNIISKDHVWAAPTGPETENLRGESSRIWGAVRRRYPLAIVGAAIAAALAVVMLHFSAPAYQSDIHIVLTEDRTKLLDEISGVETARNADEYIATQIGMISSEAVARRVVDMLDLTHNPVFMAERPSLLNRLRAAIPLLGAGKDEAEKNDDVTTRAVNRLRDGLGIFRVERSLIIEVRYTGPDPILARDIAAAYGRAYLTDQTESHFAAVTRASTWLEGRIEDLRQQSLAASQEVETFRAKNDLVAANGQLVAEQNLAGMNSQMVLAETDYARQKARLQVYEEALNSGSAEDVISVLNTSTELSQSAAIQQLRTEYLQARERERAITERWGEDTPQAVAVRSERQRLSNLLMDEARRAVDIYRKNLEIGQAQLHDLNSTIKAASGKTQTANSTLVTLRSLEQRADSYHALYQSYLTRYQEAVQQQSLPVNTARVISDAQIADAPVLPKKPITVALSLVLGLIAGAAIGVLKEMMDHSFRSRHDVDVLRLDFLGYLPKLGRKALSGHLASVLDEKARGGAVLGRNEARFVEGVRNMKTAIEVGKPHRGKVVGIVSLTSGEGKSVVALNLARLIASGGRRVLLVDGNTQNPELSAGYASASGANFTDVVASRRTIEEAVVEVGNGVALMPSPPLPTGAAPRIATVVPLMHEHRGEWLTRFDMTLVELPPIETTSDAKALAEDLDQVIFVVAWGKTDRGRFEYQLQSLPLLRDKAVGVVMTQVDMSEIHLYDPYFKPERRSGSLLRRLMPLRRTRTRGWNSR</sequence>
<comment type="caution">
    <text evidence="7">The sequence shown here is derived from an EMBL/GenBank/DDBJ whole genome shotgun (WGS) entry which is preliminary data.</text>
</comment>
<dbReference type="PANTHER" id="PTHR32309">
    <property type="entry name" value="TYROSINE-PROTEIN KINASE"/>
    <property type="match status" value="1"/>
</dbReference>
<dbReference type="CDD" id="cd05387">
    <property type="entry name" value="BY-kinase"/>
    <property type="match status" value="1"/>
</dbReference>
<keyword evidence="1" id="KW-0547">Nucleotide-binding</keyword>
<dbReference type="AlphaFoldDB" id="A0A916ZGS2"/>
<evidence type="ECO:0000256" key="2">
    <source>
        <dbReference type="ARBA" id="ARBA00022840"/>
    </source>
</evidence>
<evidence type="ECO:0000256" key="4">
    <source>
        <dbReference type="SAM" id="Phobius"/>
    </source>
</evidence>
<organism evidence="7 8">
    <name type="scientific">Aureimonas endophytica</name>
    <dbReference type="NCBI Taxonomy" id="2027858"/>
    <lineage>
        <taxon>Bacteria</taxon>
        <taxon>Pseudomonadati</taxon>
        <taxon>Pseudomonadota</taxon>
        <taxon>Alphaproteobacteria</taxon>
        <taxon>Hyphomicrobiales</taxon>
        <taxon>Aurantimonadaceae</taxon>
        <taxon>Aureimonas</taxon>
    </lineage>
</organism>
<keyword evidence="8" id="KW-1185">Reference proteome</keyword>
<dbReference type="Pfam" id="PF01656">
    <property type="entry name" value="CbiA"/>
    <property type="match status" value="1"/>
</dbReference>